<proteinExistence type="predicted"/>
<reference evidence="1" key="1">
    <citation type="journal article" date="2023" name="G3 (Bethesda)">
        <title>A reference genome for the long-term kleptoplast-retaining sea slug Elysia crispata morphotype clarki.</title>
        <authorList>
            <person name="Eastman K.E."/>
            <person name="Pendleton A.L."/>
            <person name="Shaikh M.A."/>
            <person name="Suttiyut T."/>
            <person name="Ogas R."/>
            <person name="Tomko P."/>
            <person name="Gavelis G."/>
            <person name="Widhalm J.R."/>
            <person name="Wisecaver J.H."/>
        </authorList>
    </citation>
    <scope>NUCLEOTIDE SEQUENCE</scope>
    <source>
        <strain evidence="1">ECLA1</strain>
    </source>
</reference>
<gene>
    <name evidence="1" type="ORF">RRG08_059867</name>
</gene>
<evidence type="ECO:0000313" key="2">
    <source>
        <dbReference type="Proteomes" id="UP001283361"/>
    </source>
</evidence>
<evidence type="ECO:0000313" key="1">
    <source>
        <dbReference type="EMBL" id="KAK3798425.1"/>
    </source>
</evidence>
<comment type="caution">
    <text evidence="1">The sequence shown here is derived from an EMBL/GenBank/DDBJ whole genome shotgun (WGS) entry which is preliminary data.</text>
</comment>
<sequence length="168" mass="18262">MTYLLPANCGALVAACSMSSLSDISVARHLWCLAAAYFVSNFLSDISVALHLWCSGGRVLYVKLVWHICCPPLVVLWWPRALCQACLTYLLPATCGALVAACSMSSLSDISVALHLWYSGGRVLYVKLVWHICCPPLVVLWWQHALCEACLAYLLPGTRGALVAACSM</sequence>
<dbReference type="EMBL" id="JAWDGP010000679">
    <property type="protein sequence ID" value="KAK3798425.1"/>
    <property type="molecule type" value="Genomic_DNA"/>
</dbReference>
<dbReference type="AlphaFoldDB" id="A0AAE1B2D1"/>
<keyword evidence="2" id="KW-1185">Reference proteome</keyword>
<organism evidence="1 2">
    <name type="scientific">Elysia crispata</name>
    <name type="common">lettuce slug</name>
    <dbReference type="NCBI Taxonomy" id="231223"/>
    <lineage>
        <taxon>Eukaryota</taxon>
        <taxon>Metazoa</taxon>
        <taxon>Spiralia</taxon>
        <taxon>Lophotrochozoa</taxon>
        <taxon>Mollusca</taxon>
        <taxon>Gastropoda</taxon>
        <taxon>Heterobranchia</taxon>
        <taxon>Euthyneura</taxon>
        <taxon>Panpulmonata</taxon>
        <taxon>Sacoglossa</taxon>
        <taxon>Placobranchoidea</taxon>
        <taxon>Plakobranchidae</taxon>
        <taxon>Elysia</taxon>
    </lineage>
</organism>
<accession>A0AAE1B2D1</accession>
<protein>
    <submittedName>
        <fullName evidence="1">Uncharacterized protein</fullName>
    </submittedName>
</protein>
<name>A0AAE1B2D1_9GAST</name>
<dbReference type="Proteomes" id="UP001283361">
    <property type="component" value="Unassembled WGS sequence"/>
</dbReference>